<evidence type="ECO:0000256" key="1">
    <source>
        <dbReference type="ARBA" id="ARBA00004651"/>
    </source>
</evidence>
<keyword evidence="6 7" id="KW-0472">Membrane</keyword>
<evidence type="ECO:0000313" key="9">
    <source>
        <dbReference type="Proteomes" id="UP000253204"/>
    </source>
</evidence>
<sequence length="336" mass="37109">MLEVFTWLANWLVYELMGLDPTSKFGTSLHFFVEDTTKIFALLVVMIYVIALMRASLNLERVRHYIQQKPRLAGYGLGASFGAITPFCSCSSIPLFLGFTSAGIPLGITMAFLFTSPIINEVAIIMLWSLLGWEFTLVYIAIGMAVGIGGGMILDTLKGERWLKDFAAKAYQQAAETPQGDAPAPEVPILTFKDRHEFARDELKEIAGRIWKWVIIGVGLGAALHGFVPDGWFADNLGSGQWWNVPVAVFAGLPLYSNATGVIPVMESLILKGLPVGTTLAFCMSTVAASFPEFIMLKQVMQWRLLTTIFVILLANFMIVGWLINLLSPWLFSGFH</sequence>
<accession>A0A368TPM2</accession>
<protein>
    <submittedName>
        <fullName evidence="8">Permease</fullName>
    </submittedName>
</protein>
<dbReference type="OrthoDB" id="9777774at2"/>
<keyword evidence="9" id="KW-1185">Reference proteome</keyword>
<feature type="transmembrane region" description="Helical" evidence="7">
    <location>
        <begin position="39"/>
        <end position="57"/>
    </location>
</feature>
<dbReference type="EMBL" id="QPIJ01000062">
    <property type="protein sequence ID" value="RCV86665.1"/>
    <property type="molecule type" value="Genomic_DNA"/>
</dbReference>
<keyword evidence="5 7" id="KW-1133">Transmembrane helix</keyword>
<feature type="transmembrane region" description="Helical" evidence="7">
    <location>
        <begin position="269"/>
        <end position="291"/>
    </location>
</feature>
<comment type="subcellular location">
    <subcellularLocation>
        <location evidence="1">Cell membrane</location>
        <topology evidence="1">Multi-pass membrane protein</topology>
    </subcellularLocation>
</comment>
<feature type="transmembrane region" description="Helical" evidence="7">
    <location>
        <begin position="111"/>
        <end position="131"/>
    </location>
</feature>
<evidence type="ECO:0000256" key="5">
    <source>
        <dbReference type="ARBA" id="ARBA00022989"/>
    </source>
</evidence>
<feature type="transmembrane region" description="Helical" evidence="7">
    <location>
        <begin position="240"/>
        <end position="257"/>
    </location>
</feature>
<comment type="similarity">
    <text evidence="2">Belongs to the UPF0718 family.</text>
</comment>
<feature type="transmembrane region" description="Helical" evidence="7">
    <location>
        <begin position="137"/>
        <end position="154"/>
    </location>
</feature>
<dbReference type="Proteomes" id="UP000253204">
    <property type="component" value="Unassembled WGS sequence"/>
</dbReference>
<evidence type="ECO:0000256" key="4">
    <source>
        <dbReference type="ARBA" id="ARBA00022692"/>
    </source>
</evidence>
<dbReference type="InterPro" id="IPR005524">
    <property type="entry name" value="DUF318"/>
</dbReference>
<evidence type="ECO:0000256" key="2">
    <source>
        <dbReference type="ARBA" id="ARBA00006386"/>
    </source>
</evidence>
<evidence type="ECO:0000256" key="7">
    <source>
        <dbReference type="SAM" id="Phobius"/>
    </source>
</evidence>
<dbReference type="PANTHER" id="PTHR42775:SF1">
    <property type="entry name" value="PERMEASE RV2963-RELATED"/>
    <property type="match status" value="1"/>
</dbReference>
<dbReference type="InterPro" id="IPR053166">
    <property type="entry name" value="UPF0718_permease"/>
</dbReference>
<evidence type="ECO:0000313" key="8">
    <source>
        <dbReference type="EMBL" id="RCV86665.1"/>
    </source>
</evidence>
<organism evidence="8 9">
    <name type="scientific">Vreelandella rituensis</name>
    <dbReference type="NCBI Taxonomy" id="2282306"/>
    <lineage>
        <taxon>Bacteria</taxon>
        <taxon>Pseudomonadati</taxon>
        <taxon>Pseudomonadota</taxon>
        <taxon>Gammaproteobacteria</taxon>
        <taxon>Oceanospirillales</taxon>
        <taxon>Halomonadaceae</taxon>
        <taxon>Vreelandella</taxon>
    </lineage>
</organism>
<keyword evidence="3" id="KW-1003">Cell membrane</keyword>
<evidence type="ECO:0000256" key="6">
    <source>
        <dbReference type="ARBA" id="ARBA00023136"/>
    </source>
</evidence>
<comment type="caution">
    <text evidence="8">The sequence shown here is derived from an EMBL/GenBank/DDBJ whole genome shotgun (WGS) entry which is preliminary data.</text>
</comment>
<keyword evidence="4 7" id="KW-0812">Transmembrane</keyword>
<reference evidence="8 9" key="1">
    <citation type="submission" date="2018-07" db="EMBL/GenBank/DDBJ databases">
        <title>Halomonas rutogse sp. nov., isolated from Lake TangqianCo on Tibetan Plateau.</title>
        <authorList>
            <person name="Lu H."/>
            <person name="Xing P."/>
            <person name="Wu Q."/>
        </authorList>
    </citation>
    <scope>NUCLEOTIDE SEQUENCE [LARGE SCALE GENOMIC DNA]</scope>
    <source>
        <strain evidence="8 9">TQ8S</strain>
    </source>
</reference>
<evidence type="ECO:0000256" key="3">
    <source>
        <dbReference type="ARBA" id="ARBA00022475"/>
    </source>
</evidence>
<dbReference type="PANTHER" id="PTHR42775">
    <property type="entry name" value="PERMEASE RV2963-RELATED"/>
    <property type="match status" value="1"/>
</dbReference>
<gene>
    <name evidence="8" type="ORF">DU506_18095</name>
</gene>
<dbReference type="GO" id="GO:0005886">
    <property type="term" value="C:plasma membrane"/>
    <property type="evidence" value="ECO:0007669"/>
    <property type="project" value="UniProtKB-SubCell"/>
</dbReference>
<dbReference type="Pfam" id="PF03773">
    <property type="entry name" value="ArsP_1"/>
    <property type="match status" value="1"/>
</dbReference>
<name>A0A368TPM2_9GAMM</name>
<dbReference type="RefSeq" id="WP_114488274.1">
    <property type="nucleotide sequence ID" value="NZ_CBCSHM010000069.1"/>
</dbReference>
<feature type="transmembrane region" description="Helical" evidence="7">
    <location>
        <begin position="210"/>
        <end position="228"/>
    </location>
</feature>
<feature type="transmembrane region" description="Helical" evidence="7">
    <location>
        <begin position="303"/>
        <end position="327"/>
    </location>
</feature>
<feature type="transmembrane region" description="Helical" evidence="7">
    <location>
        <begin position="77"/>
        <end position="99"/>
    </location>
</feature>
<dbReference type="AlphaFoldDB" id="A0A368TPM2"/>
<proteinExistence type="inferred from homology"/>